<evidence type="ECO:0000256" key="1">
    <source>
        <dbReference type="SAM" id="MobiDB-lite"/>
    </source>
</evidence>
<dbReference type="InterPro" id="IPR036236">
    <property type="entry name" value="Znf_C2H2_sf"/>
</dbReference>
<evidence type="ECO:0000259" key="2">
    <source>
        <dbReference type="PROSITE" id="PS00028"/>
    </source>
</evidence>
<accession>A0A814FTM7</accession>
<evidence type="ECO:0000313" key="3">
    <source>
        <dbReference type="EMBL" id="CAF0989945.1"/>
    </source>
</evidence>
<dbReference type="EMBL" id="CAJNON010000116">
    <property type="protein sequence ID" value="CAF0989945.1"/>
    <property type="molecule type" value="Genomic_DNA"/>
</dbReference>
<evidence type="ECO:0000313" key="4">
    <source>
        <dbReference type="Proteomes" id="UP000663891"/>
    </source>
</evidence>
<feature type="region of interest" description="Disordered" evidence="1">
    <location>
        <begin position="1"/>
        <end position="86"/>
    </location>
</feature>
<dbReference type="Proteomes" id="UP000663891">
    <property type="component" value="Unassembled WGS sequence"/>
</dbReference>
<gene>
    <name evidence="3" type="ORF">VCS650_LOCUS14142</name>
</gene>
<dbReference type="AlphaFoldDB" id="A0A814FTM7"/>
<dbReference type="InterPro" id="IPR003604">
    <property type="entry name" value="Matrin/U1-like-C_Znf_C2H2"/>
</dbReference>
<dbReference type="Pfam" id="PF12874">
    <property type="entry name" value="zf-met"/>
    <property type="match status" value="2"/>
</dbReference>
<proteinExistence type="predicted"/>
<dbReference type="PROSITE" id="PS00028">
    <property type="entry name" value="ZINC_FINGER_C2H2_1"/>
    <property type="match status" value="1"/>
</dbReference>
<sequence>MTEEIPTTCPSNEQNISETSTISSSNEQNTPETSTTCSEQNVSEISATCPTNEQNVPETSTISSSNEQNTPETSTTCPEQNIPETPTICTEQNVPEESISKPPNEKKPAEAVANPDFISWKYPPYCELCNQIFTGEPCSKLHFDGKSHKNTLQTWRKYQDPQSLPTNSKDVLCEICWKVMNTQAMLDIHFKSPAHIEKEKKYLIVQKLKEDYRQLKELQNNN</sequence>
<feature type="compositionally biased region" description="Polar residues" evidence="1">
    <location>
        <begin position="31"/>
        <end position="86"/>
    </location>
</feature>
<dbReference type="SUPFAM" id="SSF57667">
    <property type="entry name" value="beta-beta-alpha zinc fingers"/>
    <property type="match status" value="2"/>
</dbReference>
<reference evidence="3" key="1">
    <citation type="submission" date="2021-02" db="EMBL/GenBank/DDBJ databases">
        <authorList>
            <person name="Nowell W R."/>
        </authorList>
    </citation>
    <scope>NUCLEOTIDE SEQUENCE</scope>
</reference>
<organism evidence="3 4">
    <name type="scientific">Adineta steineri</name>
    <dbReference type="NCBI Taxonomy" id="433720"/>
    <lineage>
        <taxon>Eukaryota</taxon>
        <taxon>Metazoa</taxon>
        <taxon>Spiralia</taxon>
        <taxon>Gnathifera</taxon>
        <taxon>Rotifera</taxon>
        <taxon>Eurotatoria</taxon>
        <taxon>Bdelloidea</taxon>
        <taxon>Adinetida</taxon>
        <taxon>Adinetidae</taxon>
        <taxon>Adineta</taxon>
    </lineage>
</organism>
<comment type="caution">
    <text evidence="3">The sequence shown here is derived from an EMBL/GenBank/DDBJ whole genome shotgun (WGS) entry which is preliminary data.</text>
</comment>
<dbReference type="GO" id="GO:0008270">
    <property type="term" value="F:zinc ion binding"/>
    <property type="evidence" value="ECO:0007669"/>
    <property type="project" value="InterPro"/>
</dbReference>
<dbReference type="SMART" id="SM00451">
    <property type="entry name" value="ZnF_U1"/>
    <property type="match status" value="2"/>
</dbReference>
<dbReference type="OrthoDB" id="9971797at2759"/>
<feature type="domain" description="C2H2-type" evidence="2">
    <location>
        <begin position="173"/>
        <end position="195"/>
    </location>
</feature>
<dbReference type="GO" id="GO:0003676">
    <property type="term" value="F:nucleic acid binding"/>
    <property type="evidence" value="ECO:0007669"/>
    <property type="project" value="InterPro"/>
</dbReference>
<feature type="compositionally biased region" description="Low complexity" evidence="1">
    <location>
        <begin position="13"/>
        <end position="30"/>
    </location>
</feature>
<dbReference type="InterPro" id="IPR013087">
    <property type="entry name" value="Znf_C2H2_type"/>
</dbReference>
<name>A0A814FTM7_9BILA</name>
<protein>
    <recommendedName>
        <fullName evidence="2">C2H2-type domain-containing protein</fullName>
    </recommendedName>
</protein>